<evidence type="ECO:0000256" key="5">
    <source>
        <dbReference type="ARBA" id="ARBA00023026"/>
    </source>
</evidence>
<protein>
    <recommendedName>
        <fullName evidence="15">DUF4906 domain-containing protein</fullName>
    </recommendedName>
</protein>
<organism evidence="13 14">
    <name type="scientific">Porphyromonas levii</name>
    <dbReference type="NCBI Taxonomy" id="28114"/>
    <lineage>
        <taxon>Bacteria</taxon>
        <taxon>Pseudomonadati</taxon>
        <taxon>Bacteroidota</taxon>
        <taxon>Bacteroidia</taxon>
        <taxon>Bacteroidales</taxon>
        <taxon>Porphyromonadaceae</taxon>
        <taxon>Porphyromonas</taxon>
    </lineage>
</organism>
<name>A0A4Y8WSY4_9PORP</name>
<dbReference type="GO" id="GO:0009289">
    <property type="term" value="C:pilus"/>
    <property type="evidence" value="ECO:0007669"/>
    <property type="project" value="UniProtKB-SubCell"/>
</dbReference>
<dbReference type="Gene3D" id="2.60.40.2580">
    <property type="match status" value="1"/>
</dbReference>
<keyword evidence="7" id="KW-0564">Palmitate</keyword>
<evidence type="ECO:0000256" key="7">
    <source>
        <dbReference type="ARBA" id="ARBA00023139"/>
    </source>
</evidence>
<dbReference type="GO" id="GO:0009279">
    <property type="term" value="C:cell outer membrane"/>
    <property type="evidence" value="ECO:0007669"/>
    <property type="project" value="UniProtKB-SubCell"/>
</dbReference>
<keyword evidence="6" id="KW-0472">Membrane</keyword>
<evidence type="ECO:0000256" key="6">
    <source>
        <dbReference type="ARBA" id="ARBA00023136"/>
    </source>
</evidence>
<sequence>MNNKFLYNNAVLHSVHKVILLIVVGVLILSCNRGNMPSHNSEGEISENFRAIDLDFKIVSSRSDIRALDMRPGKLGALRGVETEPGDYDQNSYGKDPLNENKIESLQIFIFDPSNGGKLVKSFNNDAIKRIAETAATEGKARVLIPKNELQEVEGKKLQIVMVANAKADLTSHVTKAVTTLEQLQAIVQDEESGFDTKDTSATMGIKPQEKFLMDGCIEVDAIRWEDKNIYSISKIMELRRAAAKVRLRIDYIKVVDHQNGAVTPYKVLDKEVRLVHYTSKGTMVKGKPYAVQSSEWKDTEYRKLEQRTFGDRTNTEGKYTFDTSFPFYAYENDWSKKKSDETYLVVRLKMCPESEADQSKAKYYYYYLPINFRKSMDGVSDDKLHRIERNYLYDVLTSIQQLGSLDEGNPVKLSSHIAIRPWNKADLIDGTILNAHFLVVREPNPIMPNTADREVDYVSDLPVEIVMKEVYYEYYDVDGKYYKVVFTSDKKITYTGEEGSTSQKKIEESLEDGKKTYDDAKVEATENHLENGKLKITHPIPVNYLPFHILFDVKQKVQNGDIPLQESVHVIQYPHRFVTGERRKTKGLGSEGSEPANADFRYHTAFGSLSEYPGKDGKTAQVNDVIYKVTTIVPLPGELIGDPTGLDGRTKCDVKSDQIISPEFVVASQYGMSQALPQYKNGYSSIPSENGVLGWGWNVYMDVAKGGRSNYYNDCSPYNTLSKQGGPQFTYKDYYDADSRCYRYFEGPYGTDGTYKEYYNAQWNENNRGSESQALPSKYESRDVKKTFQYKGRWRLPTSAEIEVVYKMQQDPNAVIKYLFYGVHYWTAREGYVFDFKLGKSLPIQQATPRTEKDMSMARPIFDTYKFSEHLHY</sequence>
<evidence type="ECO:0000256" key="8">
    <source>
        <dbReference type="ARBA" id="ARBA00023237"/>
    </source>
</evidence>
<evidence type="ECO:0008006" key="15">
    <source>
        <dbReference type="Google" id="ProtNLM"/>
    </source>
</evidence>
<dbReference type="OrthoDB" id="1046951at2"/>
<dbReference type="InterPro" id="IPR058822">
    <property type="entry name" value="Ig-like_FimD_3rd"/>
</dbReference>
<gene>
    <name evidence="13" type="ORF">E4P47_01645</name>
</gene>
<comment type="similarity">
    <text evidence="3">Belongs to the bacteroidetes fimbrillin superfamily. FimA/Mfa1 family.</text>
</comment>
<evidence type="ECO:0000256" key="1">
    <source>
        <dbReference type="ARBA" id="ARBA00004442"/>
    </source>
</evidence>
<keyword evidence="14" id="KW-1185">Reference proteome</keyword>
<evidence type="ECO:0000259" key="11">
    <source>
        <dbReference type="Pfam" id="PF06321"/>
    </source>
</evidence>
<proteinExistence type="inferred from homology"/>
<evidence type="ECO:0000313" key="13">
    <source>
        <dbReference type="EMBL" id="TFH96851.1"/>
    </source>
</evidence>
<evidence type="ECO:0000256" key="9">
    <source>
        <dbReference type="ARBA" id="ARBA00023263"/>
    </source>
</evidence>
<dbReference type="Pfam" id="PF06321">
    <property type="entry name" value="P_gingi_FimA"/>
    <property type="match status" value="1"/>
</dbReference>
<accession>A0A4Y8WSY4</accession>
<evidence type="ECO:0000256" key="4">
    <source>
        <dbReference type="ARBA" id="ARBA00022729"/>
    </source>
</evidence>
<keyword evidence="9" id="KW-0281">Fimbrium</keyword>
<keyword evidence="5" id="KW-0843">Virulence</keyword>
<evidence type="ECO:0000313" key="14">
    <source>
        <dbReference type="Proteomes" id="UP000297225"/>
    </source>
</evidence>
<dbReference type="PROSITE" id="PS51257">
    <property type="entry name" value="PROKAR_LIPOPROTEIN"/>
    <property type="match status" value="1"/>
</dbReference>
<evidence type="ECO:0000256" key="10">
    <source>
        <dbReference type="ARBA" id="ARBA00023288"/>
    </source>
</evidence>
<dbReference type="EMBL" id="SPNC01000012">
    <property type="protein sequence ID" value="TFH96851.1"/>
    <property type="molecule type" value="Genomic_DNA"/>
</dbReference>
<evidence type="ECO:0000256" key="3">
    <source>
        <dbReference type="ARBA" id="ARBA00006011"/>
    </source>
</evidence>
<comment type="caution">
    <text evidence="13">The sequence shown here is derived from an EMBL/GenBank/DDBJ whole genome shotgun (WGS) entry which is preliminary data.</text>
</comment>
<keyword evidence="4" id="KW-0732">Signal</keyword>
<keyword evidence="10" id="KW-0449">Lipoprotein</keyword>
<dbReference type="Gene3D" id="2.60.40.3690">
    <property type="match status" value="1"/>
</dbReference>
<feature type="domain" description="Major fimbrial subunit protein N-terminal" evidence="11">
    <location>
        <begin position="96"/>
        <end position="188"/>
    </location>
</feature>
<dbReference type="AlphaFoldDB" id="A0A4Y8WSY4"/>
<comment type="subcellular location">
    <subcellularLocation>
        <location evidence="1">Cell outer membrane</location>
    </subcellularLocation>
    <subcellularLocation>
        <location evidence="2">Fimbrium</location>
    </subcellularLocation>
</comment>
<dbReference type="Proteomes" id="UP000297225">
    <property type="component" value="Unassembled WGS sequence"/>
</dbReference>
<dbReference type="RefSeq" id="WP_134848956.1">
    <property type="nucleotide sequence ID" value="NZ_CP197400.1"/>
</dbReference>
<dbReference type="InterPro" id="IPR029141">
    <property type="entry name" value="FimA_N"/>
</dbReference>
<reference evidence="13 14" key="1">
    <citation type="submission" date="2019-03" db="EMBL/GenBank/DDBJ databases">
        <title>Porphyromonas levii Isolated from the Uterus of Dairy Cows.</title>
        <authorList>
            <person name="Francis A.M."/>
        </authorList>
    </citation>
    <scope>NUCLEOTIDE SEQUENCE [LARGE SCALE GENOMIC DNA]</scope>
    <source>
        <strain evidence="13 14">AF5678</strain>
    </source>
</reference>
<dbReference type="Pfam" id="PF26306">
    <property type="entry name" value="FimD_3rd"/>
    <property type="match status" value="1"/>
</dbReference>
<evidence type="ECO:0000256" key="2">
    <source>
        <dbReference type="ARBA" id="ARBA00004561"/>
    </source>
</evidence>
<keyword evidence="8" id="KW-0998">Cell outer membrane</keyword>
<evidence type="ECO:0000259" key="12">
    <source>
        <dbReference type="Pfam" id="PF26306"/>
    </source>
</evidence>
<feature type="domain" description="Major fimbrium tip subunit FimD third Ig-like" evidence="12">
    <location>
        <begin position="440"/>
        <end position="576"/>
    </location>
</feature>